<dbReference type="InterPro" id="IPR006035">
    <property type="entry name" value="Ureohydrolase"/>
</dbReference>
<dbReference type="CDD" id="cd09999">
    <property type="entry name" value="Arginase-like_1"/>
    <property type="match status" value="1"/>
</dbReference>
<sequence length="278" mass="30550">MSKKHLNLSVPQWQGSGQDYSIYHGAFALMENYLQGFALTQAVITDQPITPVKNDILGYDEILAQMKQINELLKMEKPDTIFTVGGGCDADLSAMAYLNSVTDGDMALLYIDAHGDLNTPESSNSKLFYGMSLRALLGDSAAEIVRNLPSTLTPEQLVMCANRALDAEEERYIHEEGIVSLSVKEVEDDPTAAAKCLKDKGYQSVYVHIDLDALDPEEFPYAPVPEPYGLKAQTFIKMLLAVAEQCHIVGLGLLEYSGTKDSPRSEIIEKIVEIGVQL</sequence>
<proteinExistence type="predicted"/>
<dbReference type="GO" id="GO:0004053">
    <property type="term" value="F:arginase activity"/>
    <property type="evidence" value="ECO:0007669"/>
    <property type="project" value="TreeGrafter"/>
</dbReference>
<evidence type="ECO:0000256" key="1">
    <source>
        <dbReference type="ARBA" id="ARBA00022723"/>
    </source>
</evidence>
<gene>
    <name evidence="4" type="ORF">DW099_00035</name>
</gene>
<dbReference type="GO" id="GO:0030145">
    <property type="term" value="F:manganese ion binding"/>
    <property type="evidence" value="ECO:0007669"/>
    <property type="project" value="TreeGrafter"/>
</dbReference>
<dbReference type="RefSeq" id="WP_118333018.1">
    <property type="nucleotide sequence ID" value="NZ_AP025567.1"/>
</dbReference>
<dbReference type="AlphaFoldDB" id="A0A415E5F9"/>
<dbReference type="PRINTS" id="PR00116">
    <property type="entry name" value="ARGINASE"/>
</dbReference>
<organism evidence="4 5">
    <name type="scientific">Emergencia timonensis</name>
    <dbReference type="NCBI Taxonomy" id="1776384"/>
    <lineage>
        <taxon>Bacteria</taxon>
        <taxon>Bacillati</taxon>
        <taxon>Bacillota</taxon>
        <taxon>Clostridia</taxon>
        <taxon>Peptostreptococcales</taxon>
        <taxon>Anaerovoracaceae</taxon>
        <taxon>Emergencia</taxon>
    </lineage>
</organism>
<evidence type="ECO:0000256" key="2">
    <source>
        <dbReference type="ARBA" id="ARBA00022801"/>
    </source>
</evidence>
<dbReference type="Proteomes" id="UP000284841">
    <property type="component" value="Unassembled WGS sequence"/>
</dbReference>
<evidence type="ECO:0000313" key="4">
    <source>
        <dbReference type="EMBL" id="RHJ89003.1"/>
    </source>
</evidence>
<keyword evidence="1" id="KW-0479">Metal-binding</keyword>
<accession>A0A415E5F9</accession>
<dbReference type="PANTHER" id="PTHR43782">
    <property type="entry name" value="ARGINASE"/>
    <property type="match status" value="1"/>
</dbReference>
<dbReference type="PANTHER" id="PTHR43782:SF3">
    <property type="entry name" value="ARGINASE"/>
    <property type="match status" value="1"/>
</dbReference>
<evidence type="ECO:0000313" key="5">
    <source>
        <dbReference type="Proteomes" id="UP000284841"/>
    </source>
</evidence>
<dbReference type="InterPro" id="IPR023696">
    <property type="entry name" value="Ureohydrolase_dom_sf"/>
</dbReference>
<keyword evidence="5" id="KW-1185">Reference proteome</keyword>
<dbReference type="EMBL" id="QRMS01000001">
    <property type="protein sequence ID" value="RHJ89003.1"/>
    <property type="molecule type" value="Genomic_DNA"/>
</dbReference>
<dbReference type="SUPFAM" id="SSF52768">
    <property type="entry name" value="Arginase/deacetylase"/>
    <property type="match status" value="1"/>
</dbReference>
<dbReference type="OrthoDB" id="9788689at2"/>
<evidence type="ECO:0000256" key="3">
    <source>
        <dbReference type="ARBA" id="ARBA00023211"/>
    </source>
</evidence>
<name>A0A415E5F9_9FIRM</name>
<dbReference type="GO" id="GO:0005829">
    <property type="term" value="C:cytosol"/>
    <property type="evidence" value="ECO:0007669"/>
    <property type="project" value="TreeGrafter"/>
</dbReference>
<comment type="caution">
    <text evidence="4">The sequence shown here is derived from an EMBL/GenBank/DDBJ whole genome shotgun (WGS) entry which is preliminary data.</text>
</comment>
<dbReference type="STRING" id="1776384.GCA_900086585_02229"/>
<protein>
    <submittedName>
        <fullName evidence="4">Arginase family protein</fullName>
    </submittedName>
</protein>
<reference evidence="4 5" key="1">
    <citation type="submission" date="2018-08" db="EMBL/GenBank/DDBJ databases">
        <title>A genome reference for cultivated species of the human gut microbiota.</title>
        <authorList>
            <person name="Zou Y."/>
            <person name="Xue W."/>
            <person name="Luo G."/>
        </authorList>
    </citation>
    <scope>NUCLEOTIDE SEQUENCE [LARGE SCALE GENOMIC DNA]</scope>
    <source>
        <strain evidence="4 5">AM07-24</strain>
    </source>
</reference>
<keyword evidence="2" id="KW-0378">Hydrolase</keyword>
<dbReference type="Gene3D" id="3.40.800.10">
    <property type="entry name" value="Ureohydrolase domain"/>
    <property type="match status" value="1"/>
</dbReference>
<dbReference type="Pfam" id="PF00491">
    <property type="entry name" value="Arginase"/>
    <property type="match status" value="1"/>
</dbReference>
<keyword evidence="3" id="KW-0464">Manganese</keyword>